<name>A0AAN4R4X6_9PROT</name>
<keyword evidence="3" id="KW-1185">Reference proteome</keyword>
<evidence type="ECO:0000256" key="1">
    <source>
        <dbReference type="SAM" id="Phobius"/>
    </source>
</evidence>
<feature type="transmembrane region" description="Helical" evidence="1">
    <location>
        <begin position="57"/>
        <end position="74"/>
    </location>
</feature>
<evidence type="ECO:0000313" key="3">
    <source>
        <dbReference type="Proteomes" id="UP000321287"/>
    </source>
</evidence>
<keyword evidence="1" id="KW-1133">Transmembrane helix</keyword>
<proteinExistence type="predicted"/>
<organism evidence="2 3">
    <name type="scientific">Asaia bogorensis NBRC 16594</name>
    <dbReference type="NCBI Taxonomy" id="1231624"/>
    <lineage>
        <taxon>Bacteria</taxon>
        <taxon>Pseudomonadati</taxon>
        <taxon>Pseudomonadota</taxon>
        <taxon>Alphaproteobacteria</taxon>
        <taxon>Acetobacterales</taxon>
        <taxon>Acetobacteraceae</taxon>
        <taxon>Asaia</taxon>
    </lineage>
</organism>
<sequence length="76" mass="7876">MRKLIVKILGSLGALVAVWAGAVWWLSAQNANLASDHPASQIAGHLNHISGQFNSDAAILSSISALCVAIAVLIDD</sequence>
<dbReference type="Proteomes" id="UP000321287">
    <property type="component" value="Unassembled WGS sequence"/>
</dbReference>
<keyword evidence="1" id="KW-0812">Transmembrane</keyword>
<dbReference type="EMBL" id="BJVS01000010">
    <property type="protein sequence ID" value="GEL54909.1"/>
    <property type="molecule type" value="Genomic_DNA"/>
</dbReference>
<comment type="caution">
    <text evidence="2">The sequence shown here is derived from an EMBL/GenBank/DDBJ whole genome shotgun (WGS) entry which is preliminary data.</text>
</comment>
<reference evidence="2 3" key="1">
    <citation type="submission" date="2019-07" db="EMBL/GenBank/DDBJ databases">
        <title>Whole genome shotgun sequence of Asaia bogorensis NBRC 16594.</title>
        <authorList>
            <person name="Hosoyama A."/>
            <person name="Uohara A."/>
            <person name="Ohji S."/>
            <person name="Ichikawa N."/>
        </authorList>
    </citation>
    <scope>NUCLEOTIDE SEQUENCE [LARGE SCALE GENOMIC DNA]</scope>
    <source>
        <strain evidence="2 3">NBRC 16594</strain>
    </source>
</reference>
<accession>A0AAN4R4X6</accession>
<protein>
    <submittedName>
        <fullName evidence="2">Uncharacterized protein</fullName>
    </submittedName>
</protein>
<keyword evidence="1" id="KW-0472">Membrane</keyword>
<evidence type="ECO:0000313" key="2">
    <source>
        <dbReference type="EMBL" id="GEL54909.1"/>
    </source>
</evidence>
<gene>
    <name evidence="2" type="ORF">ABO01nite_29160</name>
</gene>
<dbReference type="AlphaFoldDB" id="A0AAN4R4X6"/>